<protein>
    <submittedName>
        <fullName evidence="1">HAUS augmin-like complex subunit 6</fullName>
    </submittedName>
</protein>
<dbReference type="InterPro" id="IPR026797">
    <property type="entry name" value="HAUS_6"/>
</dbReference>
<keyword evidence="2" id="KW-1185">Reference proteome</keyword>
<feature type="non-terminal residue" evidence="1">
    <location>
        <position position="1"/>
    </location>
</feature>
<dbReference type="PANTHER" id="PTHR16151:SF2">
    <property type="entry name" value="HAUS AUGMIN-LIKE COMPLEX SUBUNIT 6"/>
    <property type="match status" value="1"/>
</dbReference>
<dbReference type="Proteomes" id="UP000054190">
    <property type="component" value="Unassembled WGS sequence"/>
</dbReference>
<reference evidence="1 2" key="1">
    <citation type="submission" date="2014-04" db="EMBL/GenBank/DDBJ databases">
        <title>Genome evolution of avian class.</title>
        <authorList>
            <person name="Zhang G."/>
            <person name="Li C."/>
        </authorList>
    </citation>
    <scope>NUCLEOTIDE SEQUENCE [LARGE SCALE GENOMIC DNA]</scope>
    <source>
        <strain evidence="1">BGI_N341</strain>
    </source>
</reference>
<dbReference type="AlphaFoldDB" id="A0A093EME4"/>
<proteinExistence type="predicted"/>
<accession>A0A093EME4</accession>
<feature type="non-terminal residue" evidence="1">
    <location>
        <position position="146"/>
    </location>
</feature>
<dbReference type="GO" id="GO:1990498">
    <property type="term" value="C:mitotic spindle microtubule"/>
    <property type="evidence" value="ECO:0007669"/>
    <property type="project" value="TreeGrafter"/>
</dbReference>
<dbReference type="PANTHER" id="PTHR16151">
    <property type="entry name" value="HAUS AUGMIN-LIKE COMPLEX SUBUNIT 6"/>
    <property type="match status" value="1"/>
</dbReference>
<dbReference type="GO" id="GO:0070652">
    <property type="term" value="C:HAUS complex"/>
    <property type="evidence" value="ECO:0007669"/>
    <property type="project" value="InterPro"/>
</dbReference>
<organism evidence="1 2">
    <name type="scientific">Tyto alba</name>
    <name type="common">Barn owl</name>
    <dbReference type="NCBI Taxonomy" id="56313"/>
    <lineage>
        <taxon>Eukaryota</taxon>
        <taxon>Metazoa</taxon>
        <taxon>Chordata</taxon>
        <taxon>Craniata</taxon>
        <taxon>Vertebrata</taxon>
        <taxon>Euteleostomi</taxon>
        <taxon>Archelosauria</taxon>
        <taxon>Archosauria</taxon>
        <taxon>Dinosauria</taxon>
        <taxon>Saurischia</taxon>
        <taxon>Theropoda</taxon>
        <taxon>Coelurosauria</taxon>
        <taxon>Aves</taxon>
        <taxon>Neognathae</taxon>
        <taxon>Neoaves</taxon>
        <taxon>Telluraves</taxon>
        <taxon>Strigiformes</taxon>
        <taxon>Tytonidae</taxon>
        <taxon>Tyto</taxon>
    </lineage>
</organism>
<dbReference type="GO" id="GO:0051225">
    <property type="term" value="P:spindle assembly"/>
    <property type="evidence" value="ECO:0007669"/>
    <property type="project" value="InterPro"/>
</dbReference>
<name>A0A093EME4_TYTAL</name>
<evidence type="ECO:0000313" key="2">
    <source>
        <dbReference type="Proteomes" id="UP000054190"/>
    </source>
</evidence>
<dbReference type="GO" id="GO:0008017">
    <property type="term" value="F:microtubule binding"/>
    <property type="evidence" value="ECO:0007669"/>
    <property type="project" value="TreeGrafter"/>
</dbReference>
<sequence length="146" mass="16157">HIETCKGKKKPVPPEILKNGKNESVISEMENAGDHIIQTQSAVKKEDPLKKARDELAEEVARAVISGSPQTGEGKGMALEDLIRALAFNPFITRNQIPRTPEKLFTDVRSSWRKTIQTEGSSDMEPIPAEVTIEEDAMDATLTMEE</sequence>
<evidence type="ECO:0000313" key="1">
    <source>
        <dbReference type="EMBL" id="KFV44204.1"/>
    </source>
</evidence>
<dbReference type="EMBL" id="KK372384">
    <property type="protein sequence ID" value="KFV44204.1"/>
    <property type="molecule type" value="Genomic_DNA"/>
</dbReference>
<gene>
    <name evidence="1" type="ORF">N341_03650</name>
</gene>